<dbReference type="Gene3D" id="3.90.550.10">
    <property type="entry name" value="Spore Coat Polysaccharide Biosynthesis Protein SpsA, Chain A"/>
    <property type="match status" value="1"/>
</dbReference>
<dbReference type="AlphaFoldDB" id="A0A1F6APQ3"/>
<evidence type="ECO:0000313" key="3">
    <source>
        <dbReference type="Proteomes" id="UP000176609"/>
    </source>
</evidence>
<dbReference type="PANTHER" id="PTHR43630">
    <property type="entry name" value="POLY-BETA-1,6-N-ACETYL-D-GLUCOSAMINE SYNTHASE"/>
    <property type="match status" value="1"/>
</dbReference>
<feature type="domain" description="Glycosyltransferase 2-like" evidence="1">
    <location>
        <begin position="4"/>
        <end position="122"/>
    </location>
</feature>
<accession>A0A1F6APQ3</accession>
<sequence length="256" mass="30019">MDISAIIITRNEEENIKECIENLKFVSEIIVIDNCSKDNTPEVAKKMGAEVYSLKGLDFSYLRNYGKEKASGEWLLYLDADERITDTLSGEIKKRILNPDKVSAFRIPRKNYFLGKQWPRIEKMVRLIQKNALIGWQGSLHETPLITGNIGDLNSPLLHFTHRDINSMLQKTNEWSEIEANLRFQNQHPPVVWWRFFRVMMSAFWHSFVEESGWKVGIVGLIESLYQTFSIFITYAKLWEKQNRLKNNDEDFIPKK</sequence>
<dbReference type="Pfam" id="PF00535">
    <property type="entry name" value="Glycos_transf_2"/>
    <property type="match status" value="1"/>
</dbReference>
<comment type="caution">
    <text evidence="2">The sequence shown here is derived from an EMBL/GenBank/DDBJ whole genome shotgun (WGS) entry which is preliminary data.</text>
</comment>
<dbReference type="EMBL" id="MFJR01000007">
    <property type="protein sequence ID" value="OGG26670.1"/>
    <property type="molecule type" value="Genomic_DNA"/>
</dbReference>
<dbReference type="PANTHER" id="PTHR43630:SF2">
    <property type="entry name" value="GLYCOSYLTRANSFERASE"/>
    <property type="match status" value="1"/>
</dbReference>
<dbReference type="SUPFAM" id="SSF53448">
    <property type="entry name" value="Nucleotide-diphospho-sugar transferases"/>
    <property type="match status" value="1"/>
</dbReference>
<dbReference type="InterPro" id="IPR001173">
    <property type="entry name" value="Glyco_trans_2-like"/>
</dbReference>
<reference evidence="2 3" key="1">
    <citation type="journal article" date="2016" name="Nat. Commun.">
        <title>Thousands of microbial genomes shed light on interconnected biogeochemical processes in an aquifer system.</title>
        <authorList>
            <person name="Anantharaman K."/>
            <person name="Brown C.T."/>
            <person name="Hug L.A."/>
            <person name="Sharon I."/>
            <person name="Castelle C.J."/>
            <person name="Probst A.J."/>
            <person name="Thomas B.C."/>
            <person name="Singh A."/>
            <person name="Wilkins M.J."/>
            <person name="Karaoz U."/>
            <person name="Brodie E.L."/>
            <person name="Williams K.H."/>
            <person name="Hubbard S.S."/>
            <person name="Banfield J.F."/>
        </authorList>
    </citation>
    <scope>NUCLEOTIDE SEQUENCE [LARGE SCALE GENOMIC DNA]</scope>
</reference>
<protein>
    <recommendedName>
        <fullName evidence="1">Glycosyltransferase 2-like domain-containing protein</fullName>
    </recommendedName>
</protein>
<gene>
    <name evidence="2" type="ORF">A2960_00665</name>
</gene>
<name>A0A1F6APQ3_9BACT</name>
<evidence type="ECO:0000313" key="2">
    <source>
        <dbReference type="EMBL" id="OGG26670.1"/>
    </source>
</evidence>
<evidence type="ECO:0000259" key="1">
    <source>
        <dbReference type="Pfam" id="PF00535"/>
    </source>
</evidence>
<dbReference type="Proteomes" id="UP000176609">
    <property type="component" value="Unassembled WGS sequence"/>
</dbReference>
<organism evidence="2 3">
    <name type="scientific">Candidatus Gottesmanbacteria bacterium RIFCSPLOWO2_01_FULL_39_12b</name>
    <dbReference type="NCBI Taxonomy" id="1798388"/>
    <lineage>
        <taxon>Bacteria</taxon>
        <taxon>Candidatus Gottesmaniibacteriota</taxon>
    </lineage>
</organism>
<dbReference type="InterPro" id="IPR029044">
    <property type="entry name" value="Nucleotide-diphossugar_trans"/>
</dbReference>
<dbReference type="CDD" id="cd02511">
    <property type="entry name" value="Beta4Glucosyltransferase"/>
    <property type="match status" value="1"/>
</dbReference>
<proteinExistence type="predicted"/>